<protein>
    <submittedName>
        <fullName evidence="1">Uncharacterized protein</fullName>
    </submittedName>
</protein>
<reference evidence="1 2" key="1">
    <citation type="journal article" date="2014" name="Am. J. Bot.">
        <title>Genome assembly and annotation for red clover (Trifolium pratense; Fabaceae).</title>
        <authorList>
            <person name="Istvanek J."/>
            <person name="Jaros M."/>
            <person name="Krenek A."/>
            <person name="Repkova J."/>
        </authorList>
    </citation>
    <scope>NUCLEOTIDE SEQUENCE [LARGE SCALE GENOMIC DNA]</scope>
    <source>
        <strain evidence="2">cv. Tatra</strain>
        <tissue evidence="1">Young leaves</tissue>
    </source>
</reference>
<organism evidence="1 2">
    <name type="scientific">Trifolium pratense</name>
    <name type="common">Red clover</name>
    <dbReference type="NCBI Taxonomy" id="57577"/>
    <lineage>
        <taxon>Eukaryota</taxon>
        <taxon>Viridiplantae</taxon>
        <taxon>Streptophyta</taxon>
        <taxon>Embryophyta</taxon>
        <taxon>Tracheophyta</taxon>
        <taxon>Spermatophyta</taxon>
        <taxon>Magnoliopsida</taxon>
        <taxon>eudicotyledons</taxon>
        <taxon>Gunneridae</taxon>
        <taxon>Pentapetalae</taxon>
        <taxon>rosids</taxon>
        <taxon>fabids</taxon>
        <taxon>Fabales</taxon>
        <taxon>Fabaceae</taxon>
        <taxon>Papilionoideae</taxon>
        <taxon>50 kb inversion clade</taxon>
        <taxon>NPAAA clade</taxon>
        <taxon>Hologalegina</taxon>
        <taxon>IRL clade</taxon>
        <taxon>Trifolieae</taxon>
        <taxon>Trifolium</taxon>
    </lineage>
</organism>
<reference evidence="1 2" key="2">
    <citation type="journal article" date="2017" name="Front. Plant Sci.">
        <title>Gene Classification and Mining of Molecular Markers Useful in Red Clover (Trifolium pratense) Breeding.</title>
        <authorList>
            <person name="Istvanek J."/>
            <person name="Dluhosova J."/>
            <person name="Dluhos P."/>
            <person name="Patkova L."/>
            <person name="Nedelnik J."/>
            <person name="Repkova J."/>
        </authorList>
    </citation>
    <scope>NUCLEOTIDE SEQUENCE [LARGE SCALE GENOMIC DNA]</scope>
    <source>
        <strain evidence="2">cv. Tatra</strain>
        <tissue evidence="1">Young leaves</tissue>
    </source>
</reference>
<proteinExistence type="predicted"/>
<dbReference type="Proteomes" id="UP000236291">
    <property type="component" value="Unassembled WGS sequence"/>
</dbReference>
<dbReference type="AlphaFoldDB" id="A0A2K3PFY5"/>
<sequence>MVSESIHDSFGHFIGSPAIRFLIGPSAFHIRASSPMLLRPFDPSRRFSSSPRPAIVLPRRDSPYLNSISTVTVSSLAIGII</sequence>
<accession>A0A2K3PFY5</accession>
<name>A0A2K3PFY5_TRIPR</name>
<comment type="caution">
    <text evidence="1">The sequence shown here is derived from an EMBL/GenBank/DDBJ whole genome shotgun (WGS) entry which is preliminary data.</text>
</comment>
<evidence type="ECO:0000313" key="2">
    <source>
        <dbReference type="Proteomes" id="UP000236291"/>
    </source>
</evidence>
<evidence type="ECO:0000313" key="1">
    <source>
        <dbReference type="EMBL" id="PNY14206.1"/>
    </source>
</evidence>
<gene>
    <name evidence="1" type="ORF">L195_g010881</name>
</gene>
<dbReference type="EMBL" id="ASHM01006667">
    <property type="protein sequence ID" value="PNY14206.1"/>
    <property type="molecule type" value="Genomic_DNA"/>
</dbReference>